<dbReference type="PANTHER" id="PTHR37752:SF1">
    <property type="entry name" value="OS02G0610700 PROTEIN"/>
    <property type="match status" value="1"/>
</dbReference>
<feature type="compositionally biased region" description="Basic and acidic residues" evidence="1">
    <location>
        <begin position="69"/>
        <end position="80"/>
    </location>
</feature>
<feature type="signal peptide" evidence="2">
    <location>
        <begin position="1"/>
        <end position="20"/>
    </location>
</feature>
<name>A0A9W7DYS6_9STRA</name>
<evidence type="ECO:0008006" key="5">
    <source>
        <dbReference type="Google" id="ProtNLM"/>
    </source>
</evidence>
<keyword evidence="2" id="KW-0732">Signal</keyword>
<dbReference type="OrthoDB" id="2019915at2759"/>
<dbReference type="AlphaFoldDB" id="A0A9W7DYS6"/>
<reference evidence="4" key="1">
    <citation type="journal article" date="2023" name="Commun. Biol.">
        <title>Genome analysis of Parmales, the sister group of diatoms, reveals the evolutionary specialization of diatoms from phago-mixotrophs to photoautotrophs.</title>
        <authorList>
            <person name="Ban H."/>
            <person name="Sato S."/>
            <person name="Yoshikawa S."/>
            <person name="Yamada K."/>
            <person name="Nakamura Y."/>
            <person name="Ichinomiya M."/>
            <person name="Sato N."/>
            <person name="Blanc-Mathieu R."/>
            <person name="Endo H."/>
            <person name="Kuwata A."/>
            <person name="Ogata H."/>
        </authorList>
    </citation>
    <scope>NUCLEOTIDE SEQUENCE [LARGE SCALE GENOMIC DNA]</scope>
    <source>
        <strain evidence="4">NIES 3701</strain>
    </source>
</reference>
<feature type="region of interest" description="Disordered" evidence="1">
    <location>
        <begin position="58"/>
        <end position="97"/>
    </location>
</feature>
<evidence type="ECO:0000256" key="1">
    <source>
        <dbReference type="SAM" id="MobiDB-lite"/>
    </source>
</evidence>
<dbReference type="EMBL" id="BRXY01000072">
    <property type="protein sequence ID" value="GMH61534.1"/>
    <property type="molecule type" value="Genomic_DNA"/>
</dbReference>
<dbReference type="PANTHER" id="PTHR37752">
    <property type="entry name" value="OS02G0610700 PROTEIN"/>
    <property type="match status" value="1"/>
</dbReference>
<keyword evidence="4" id="KW-1185">Reference proteome</keyword>
<proteinExistence type="predicted"/>
<dbReference type="InterPro" id="IPR053091">
    <property type="entry name" value="PSII_Assembly/Photoprotect-Rel"/>
</dbReference>
<evidence type="ECO:0000313" key="3">
    <source>
        <dbReference type="EMBL" id="GMH61534.1"/>
    </source>
</evidence>
<organism evidence="3 4">
    <name type="scientific">Triparma strigata</name>
    <dbReference type="NCBI Taxonomy" id="1606541"/>
    <lineage>
        <taxon>Eukaryota</taxon>
        <taxon>Sar</taxon>
        <taxon>Stramenopiles</taxon>
        <taxon>Ochrophyta</taxon>
        <taxon>Bolidophyceae</taxon>
        <taxon>Parmales</taxon>
        <taxon>Triparmaceae</taxon>
        <taxon>Triparma</taxon>
    </lineage>
</organism>
<sequence>MLSITLAFLVLLLSLPHGSSFAPQLSNNLATNFGRADSRVTPAPSAFSVNSSARSRSRSRAFSTSLNSEDAKESKEKFDVADGLVDQSERPPNPLKPLTDLQLAEQRKGLTVLEEKWRREREQEEYDNARLLGWTKQAEMYNGRFAMFFLVVGLLTEKWTGVTMPGQIEELLRIAGIIEM</sequence>
<accession>A0A9W7DYS6</accession>
<evidence type="ECO:0000313" key="4">
    <source>
        <dbReference type="Proteomes" id="UP001165085"/>
    </source>
</evidence>
<dbReference type="SUPFAM" id="SSF103511">
    <property type="entry name" value="Chlorophyll a-b binding protein"/>
    <property type="match status" value="1"/>
</dbReference>
<feature type="chain" id="PRO_5040984619" description="High light inducible protein" evidence="2">
    <location>
        <begin position="21"/>
        <end position="180"/>
    </location>
</feature>
<dbReference type="Proteomes" id="UP001165085">
    <property type="component" value="Unassembled WGS sequence"/>
</dbReference>
<comment type="caution">
    <text evidence="3">The sequence shown here is derived from an EMBL/GenBank/DDBJ whole genome shotgun (WGS) entry which is preliminary data.</text>
</comment>
<evidence type="ECO:0000256" key="2">
    <source>
        <dbReference type="SAM" id="SignalP"/>
    </source>
</evidence>
<gene>
    <name evidence="3" type="ORF">TrST_g9084</name>
</gene>
<protein>
    <recommendedName>
        <fullName evidence="5">High light inducible protein</fullName>
    </recommendedName>
</protein>